<dbReference type="EMBL" id="BARS01053976">
    <property type="protein sequence ID" value="GAG44388.1"/>
    <property type="molecule type" value="Genomic_DNA"/>
</dbReference>
<protein>
    <submittedName>
        <fullName evidence="1">Uncharacterized protein</fullName>
    </submittedName>
</protein>
<name>X0Y6N1_9ZZZZ</name>
<feature type="non-terminal residue" evidence="1">
    <location>
        <position position="1"/>
    </location>
</feature>
<gene>
    <name evidence="1" type="ORF">S01H1_79994</name>
</gene>
<evidence type="ECO:0000313" key="1">
    <source>
        <dbReference type="EMBL" id="GAG44388.1"/>
    </source>
</evidence>
<reference evidence="1" key="1">
    <citation type="journal article" date="2014" name="Front. Microbiol.">
        <title>High frequency of phylogenetically diverse reductive dehalogenase-homologous genes in deep subseafloor sedimentary metagenomes.</title>
        <authorList>
            <person name="Kawai M."/>
            <person name="Futagami T."/>
            <person name="Toyoda A."/>
            <person name="Takaki Y."/>
            <person name="Nishi S."/>
            <person name="Hori S."/>
            <person name="Arai W."/>
            <person name="Tsubouchi T."/>
            <person name="Morono Y."/>
            <person name="Uchiyama I."/>
            <person name="Ito T."/>
            <person name="Fujiyama A."/>
            <person name="Inagaki F."/>
            <person name="Takami H."/>
        </authorList>
    </citation>
    <scope>NUCLEOTIDE SEQUENCE</scope>
    <source>
        <strain evidence="1">Expedition CK06-06</strain>
    </source>
</reference>
<dbReference type="AlphaFoldDB" id="X0Y6N1"/>
<sequence>VVDAFVVQICGSIRAPSDTHRVVVRVLIADVTDGMSAVRSVYSRVEQWQMRDSPAFCYETDLGKIPNTAIILSDWMIVARLRLDWLTFPRKGKRNLQFTTSILFGQSGEELARGAYTIAYENSEFGYIDLQENIEQARTMAVALAFAVSAADNKLYNCEVELIKNWARANIDFSKLSNRAERKLEKALNKTVGFFRDGNQFDIYKICRRIAELAPIAVRYDI</sequence>
<accession>X0Y6N1</accession>
<organism evidence="1">
    <name type="scientific">marine sediment metagenome</name>
    <dbReference type="NCBI Taxonomy" id="412755"/>
    <lineage>
        <taxon>unclassified sequences</taxon>
        <taxon>metagenomes</taxon>
        <taxon>ecological metagenomes</taxon>
    </lineage>
</organism>
<proteinExistence type="predicted"/>
<comment type="caution">
    <text evidence="1">The sequence shown here is derived from an EMBL/GenBank/DDBJ whole genome shotgun (WGS) entry which is preliminary data.</text>
</comment>
<feature type="non-terminal residue" evidence="1">
    <location>
        <position position="222"/>
    </location>
</feature>